<dbReference type="Proteomes" id="UP000765509">
    <property type="component" value="Unassembled WGS sequence"/>
</dbReference>
<dbReference type="Pfam" id="PF17921">
    <property type="entry name" value="Integrase_H2C2"/>
    <property type="match status" value="1"/>
</dbReference>
<organism evidence="2 3">
    <name type="scientific">Austropuccinia psidii MF-1</name>
    <dbReference type="NCBI Taxonomy" id="1389203"/>
    <lineage>
        <taxon>Eukaryota</taxon>
        <taxon>Fungi</taxon>
        <taxon>Dikarya</taxon>
        <taxon>Basidiomycota</taxon>
        <taxon>Pucciniomycotina</taxon>
        <taxon>Pucciniomycetes</taxon>
        <taxon>Pucciniales</taxon>
        <taxon>Sphaerophragmiaceae</taxon>
        <taxon>Austropuccinia</taxon>
    </lineage>
</organism>
<evidence type="ECO:0000313" key="3">
    <source>
        <dbReference type="Proteomes" id="UP000765509"/>
    </source>
</evidence>
<protein>
    <recommendedName>
        <fullName evidence="1">Integrase zinc-binding domain-containing protein</fullName>
    </recommendedName>
</protein>
<evidence type="ECO:0000313" key="2">
    <source>
        <dbReference type="EMBL" id="MBW0563084.1"/>
    </source>
</evidence>
<keyword evidence="3" id="KW-1185">Reference proteome</keyword>
<evidence type="ECO:0000259" key="1">
    <source>
        <dbReference type="Pfam" id="PF17921"/>
    </source>
</evidence>
<dbReference type="OrthoDB" id="3095879at2759"/>
<feature type="domain" description="Integrase zinc-binding" evidence="1">
    <location>
        <begin position="60"/>
        <end position="107"/>
    </location>
</feature>
<proteinExistence type="predicted"/>
<sequence>MKTEVFSYLVDQIQKAVLQDKDYKEILKQLERGESASDHSLEPQAKLLLIKDRVVIPSNHERQLDILQKHHDSLFDGHPGQEKTLNLIKRDSSWAGMNQIIKDYVSSSDWQPCISTQVASTMEVSSPCLSCVLVETSESINYPKSTSIATTTIYSGRARRMGSGSGSGLKTQERYIMVPCGVESIQLIPRKKNLGTSSPDLVKDFHTLYPDKPGPNTSRV</sequence>
<gene>
    <name evidence="2" type="ORF">O181_102799</name>
</gene>
<dbReference type="EMBL" id="AVOT02073681">
    <property type="protein sequence ID" value="MBW0563084.1"/>
    <property type="molecule type" value="Genomic_DNA"/>
</dbReference>
<dbReference type="Gene3D" id="1.10.340.70">
    <property type="match status" value="1"/>
</dbReference>
<comment type="caution">
    <text evidence="2">The sequence shown here is derived from an EMBL/GenBank/DDBJ whole genome shotgun (WGS) entry which is preliminary data.</text>
</comment>
<reference evidence="2" key="1">
    <citation type="submission" date="2021-03" db="EMBL/GenBank/DDBJ databases">
        <title>Draft genome sequence of rust myrtle Austropuccinia psidii MF-1, a brazilian biotype.</title>
        <authorList>
            <person name="Quecine M.C."/>
            <person name="Pachon D.M.R."/>
            <person name="Bonatelli M.L."/>
            <person name="Correr F.H."/>
            <person name="Franceschini L.M."/>
            <person name="Leite T.F."/>
            <person name="Margarido G.R.A."/>
            <person name="Almeida C.A."/>
            <person name="Ferrarezi J.A."/>
            <person name="Labate C.A."/>
        </authorList>
    </citation>
    <scope>NUCLEOTIDE SEQUENCE</scope>
    <source>
        <strain evidence="2">MF-1</strain>
    </source>
</reference>
<dbReference type="AlphaFoldDB" id="A0A9Q3JJ79"/>
<dbReference type="InterPro" id="IPR041588">
    <property type="entry name" value="Integrase_H2C2"/>
</dbReference>
<accession>A0A9Q3JJ79</accession>
<name>A0A9Q3JJ79_9BASI</name>